<dbReference type="OrthoDB" id="361362at2759"/>
<dbReference type="FunCoup" id="E0VZE1">
    <property type="interactions" value="499"/>
</dbReference>
<organism>
    <name type="scientific">Pediculus humanus subsp. corporis</name>
    <name type="common">Body louse</name>
    <dbReference type="NCBI Taxonomy" id="121224"/>
    <lineage>
        <taxon>Eukaryota</taxon>
        <taxon>Metazoa</taxon>
        <taxon>Ecdysozoa</taxon>
        <taxon>Arthropoda</taxon>
        <taxon>Hexapoda</taxon>
        <taxon>Insecta</taxon>
        <taxon>Pterygota</taxon>
        <taxon>Neoptera</taxon>
        <taxon>Paraneoptera</taxon>
        <taxon>Psocodea</taxon>
        <taxon>Troctomorpha</taxon>
        <taxon>Phthiraptera</taxon>
        <taxon>Anoplura</taxon>
        <taxon>Pediculidae</taxon>
        <taxon>Pediculus</taxon>
    </lineage>
</organism>
<dbReference type="OMA" id="WLEVRPQ"/>
<proteinExistence type="inferred from homology"/>
<keyword evidence="7" id="KW-1185">Reference proteome</keyword>
<evidence type="ECO:0000256" key="2">
    <source>
        <dbReference type="ARBA" id="ARBA00006427"/>
    </source>
</evidence>
<dbReference type="AlphaFoldDB" id="E0VZE1"/>
<evidence type="ECO:0000259" key="4">
    <source>
        <dbReference type="Pfam" id="PF12333"/>
    </source>
</evidence>
<dbReference type="GO" id="GO:0071339">
    <property type="term" value="C:MLL1 complex"/>
    <property type="evidence" value="ECO:0007669"/>
    <property type="project" value="TreeGrafter"/>
</dbReference>
<dbReference type="HOGENOM" id="CLU_014208_1_0_1"/>
<evidence type="ECO:0000256" key="3">
    <source>
        <dbReference type="ARBA" id="ARBA00023242"/>
    </source>
</evidence>
<dbReference type="InterPro" id="IPR016024">
    <property type="entry name" value="ARM-type_fold"/>
</dbReference>
<evidence type="ECO:0000313" key="6">
    <source>
        <dbReference type="EnsemblMetazoa" id="PHUM530520-PA"/>
    </source>
</evidence>
<sequence>MGGKHLKKLRAERAKVQLKKKKLLPKGQNITDTSFKAKKIVLIEQLKKVDENEPVTSWNLTLKDLLSRLTHHNPSTRLNSLNGIRELITNNPQILGGPSLRNTILKILELLIDIEHKVRKTAINLLNEILSQLPTHYIIPFYDILNVHISCAMTHREISIQQDSLKFIGIVIEQAPDALKRNFPVLVQNFLRIISGSKFGQHVEIASSKKFKQDIVKSKIESLTKFYELLNAVYNNHKTMDENMNKIIEIKSQERRFDIKSLNTMYKTIPDISSLFKRSKTDNFTSLEEHYNEYQSLVSGIMPLMFDTWTEFGPSEKKDNFTMECLLTQSSAQLLYIILQIILLLYEKTTEQNDTQLTYWFVSTYGTTFMKSFLLNFPYLPRISVSESNYLQGSDQSPENCLKMKNPPENIILTKVIKIILKSHKTSKCDEEMIKSLIRLHNSTNNSEFKKNLFEILIGIVTSDEYVHARHGKQVVDEWIKTLPDKLLNKNPVPLYVIETLLKVINTTSKGSDVLKEIEKKAHSIVLELPNVKIDGKKDDFEGQKLIANILYRCDNEILNNVVENVFKMEENVYENYPDNLKDYIKDIVTYKLNS</sequence>
<comment type="similarity">
    <text evidence="2">Belongs to the IPI1/TEX10 family.</text>
</comment>
<accession>E0VZE1</accession>
<dbReference type="InterPro" id="IPR024679">
    <property type="entry name" value="Ipi1_N"/>
</dbReference>
<name>E0VZE1_PEDHC</name>
<dbReference type="EnsemblMetazoa" id="PHUM530520-RA">
    <property type="protein sequence ID" value="PHUM530520-PA"/>
    <property type="gene ID" value="PHUM530520"/>
</dbReference>
<dbReference type="Pfam" id="PF12333">
    <property type="entry name" value="Ipi1_N"/>
    <property type="match status" value="1"/>
</dbReference>
<reference evidence="5" key="2">
    <citation type="submission" date="2007-04" db="EMBL/GenBank/DDBJ databases">
        <title>The genome of the human body louse.</title>
        <authorList>
            <consortium name="The Human Body Louse Genome Consortium"/>
            <person name="Kirkness E."/>
            <person name="Walenz B."/>
            <person name="Hass B."/>
            <person name="Bruggner R."/>
            <person name="Strausberg R."/>
        </authorList>
    </citation>
    <scope>NUCLEOTIDE SEQUENCE</scope>
    <source>
        <strain evidence="5">USDA</strain>
    </source>
</reference>
<dbReference type="STRING" id="121224.E0VZE1"/>
<dbReference type="PANTHER" id="PTHR16056:SF2">
    <property type="entry name" value="TESTIS-EXPRESSED PROTEIN 10"/>
    <property type="match status" value="1"/>
</dbReference>
<dbReference type="GeneID" id="8235153"/>
<dbReference type="EMBL" id="DS235851">
    <property type="protein sequence ID" value="EEB18747.1"/>
    <property type="molecule type" value="Genomic_DNA"/>
</dbReference>
<gene>
    <name evidence="6" type="primary">8235153</name>
    <name evidence="5" type="ORF">Phum_PHUM530520</name>
</gene>
<dbReference type="eggNOG" id="KOG2149">
    <property type="taxonomic scope" value="Eukaryota"/>
</dbReference>
<dbReference type="KEGG" id="phu:Phum_PHUM530520"/>
<dbReference type="Proteomes" id="UP000009046">
    <property type="component" value="Unassembled WGS sequence"/>
</dbReference>
<protein>
    <recommendedName>
        <fullName evidence="4">Pre-rRNA-processing protein Ipi1 N-terminal domain-containing protein</fullName>
    </recommendedName>
</protein>
<dbReference type="InterPro" id="IPR011989">
    <property type="entry name" value="ARM-like"/>
</dbReference>
<reference evidence="5" key="1">
    <citation type="submission" date="2007-04" db="EMBL/GenBank/DDBJ databases">
        <title>Annotation of Pediculus humanus corporis strain USDA.</title>
        <authorList>
            <person name="Kirkness E."/>
            <person name="Hannick L."/>
            <person name="Hass B."/>
            <person name="Bruggner R."/>
            <person name="Lawson D."/>
            <person name="Bidwell S."/>
            <person name="Joardar V."/>
            <person name="Caler E."/>
            <person name="Walenz B."/>
            <person name="Inman J."/>
            <person name="Schobel S."/>
            <person name="Galinsky K."/>
            <person name="Amedeo P."/>
            <person name="Strausberg R."/>
        </authorList>
    </citation>
    <scope>NUCLEOTIDE SEQUENCE</scope>
    <source>
        <strain evidence="5">USDA</strain>
    </source>
</reference>
<keyword evidence="3" id="KW-0539">Nucleus</keyword>
<dbReference type="SUPFAM" id="SSF48371">
    <property type="entry name" value="ARM repeat"/>
    <property type="match status" value="1"/>
</dbReference>
<feature type="domain" description="Pre-rRNA-processing protein Ipi1 N-terminal" evidence="4">
    <location>
        <begin position="138"/>
        <end position="229"/>
    </location>
</feature>
<reference evidence="6" key="3">
    <citation type="submission" date="2021-02" db="UniProtKB">
        <authorList>
            <consortium name="EnsemblMetazoa"/>
        </authorList>
    </citation>
    <scope>IDENTIFICATION</scope>
    <source>
        <strain evidence="6">USDA</strain>
    </source>
</reference>
<evidence type="ECO:0000256" key="1">
    <source>
        <dbReference type="ARBA" id="ARBA00004123"/>
    </source>
</evidence>
<dbReference type="InParanoid" id="E0VZE1"/>
<evidence type="ECO:0000313" key="7">
    <source>
        <dbReference type="Proteomes" id="UP000009046"/>
    </source>
</evidence>
<dbReference type="RefSeq" id="XP_002431485.1">
    <property type="nucleotide sequence ID" value="XM_002431440.1"/>
</dbReference>
<dbReference type="CTD" id="8235153"/>
<dbReference type="PANTHER" id="PTHR16056">
    <property type="entry name" value="REGULATOR OF MICROTUBULE DYNAMICS PROTEIN"/>
    <property type="match status" value="1"/>
</dbReference>
<comment type="subcellular location">
    <subcellularLocation>
        <location evidence="1">Nucleus</location>
    </subcellularLocation>
</comment>
<evidence type="ECO:0000313" key="5">
    <source>
        <dbReference type="EMBL" id="EEB18747.1"/>
    </source>
</evidence>
<dbReference type="EMBL" id="AAZO01006439">
    <property type="status" value="NOT_ANNOTATED_CDS"/>
    <property type="molecule type" value="Genomic_DNA"/>
</dbReference>
<dbReference type="VEuPathDB" id="VectorBase:PHUM530520"/>
<dbReference type="Gene3D" id="1.25.10.10">
    <property type="entry name" value="Leucine-rich Repeat Variant"/>
    <property type="match status" value="1"/>
</dbReference>